<dbReference type="Pfam" id="PF01638">
    <property type="entry name" value="HxlR"/>
    <property type="match status" value="1"/>
</dbReference>
<dbReference type="AlphaFoldDB" id="A0A1I4Q4Y2"/>
<dbReference type="OrthoDB" id="9800350at2"/>
<dbReference type="Gene3D" id="1.10.10.10">
    <property type="entry name" value="Winged helix-like DNA-binding domain superfamily/Winged helix DNA-binding domain"/>
    <property type="match status" value="1"/>
</dbReference>
<evidence type="ECO:0000256" key="1">
    <source>
        <dbReference type="ARBA" id="ARBA00023015"/>
    </source>
</evidence>
<dbReference type="Proteomes" id="UP000233491">
    <property type="component" value="Unassembled WGS sequence"/>
</dbReference>
<evidence type="ECO:0000259" key="4">
    <source>
        <dbReference type="PROSITE" id="PS51118"/>
    </source>
</evidence>
<dbReference type="PANTHER" id="PTHR33204">
    <property type="entry name" value="TRANSCRIPTIONAL REGULATOR, MARR FAMILY"/>
    <property type="match status" value="1"/>
</dbReference>
<accession>A0A1I4Q4Y2</accession>
<organism evidence="5 6">
    <name type="scientific">Pleomorphomonas diazotrophica</name>
    <dbReference type="NCBI Taxonomy" id="1166257"/>
    <lineage>
        <taxon>Bacteria</taxon>
        <taxon>Pseudomonadati</taxon>
        <taxon>Pseudomonadota</taxon>
        <taxon>Alphaproteobacteria</taxon>
        <taxon>Hyphomicrobiales</taxon>
        <taxon>Pleomorphomonadaceae</taxon>
        <taxon>Pleomorphomonas</taxon>
    </lineage>
</organism>
<dbReference type="EMBL" id="PJNW01000002">
    <property type="protein sequence ID" value="PKR90944.1"/>
    <property type="molecule type" value="Genomic_DNA"/>
</dbReference>
<keyword evidence="1" id="KW-0805">Transcription regulation</keyword>
<reference evidence="5 6" key="1">
    <citation type="submission" date="2017-12" db="EMBL/GenBank/DDBJ databases">
        <title>Anaerobic carbon monoxide metabolism by Pleomorphomonas carboxyditropha sp. nov., a new mesophilic hydrogenogenic carboxidotroph.</title>
        <authorList>
            <person name="Esquivel-Elizondo S."/>
            <person name="Krajmalnik-Brown R."/>
        </authorList>
    </citation>
    <scope>NUCLEOTIDE SEQUENCE [LARGE SCALE GENOMIC DNA]</scope>
    <source>
        <strain evidence="5 6">R5-392</strain>
    </source>
</reference>
<dbReference type="RefSeq" id="WP_101288207.1">
    <property type="nucleotide sequence ID" value="NZ_FOUQ01000001.1"/>
</dbReference>
<dbReference type="InterPro" id="IPR036390">
    <property type="entry name" value="WH_DNA-bd_sf"/>
</dbReference>
<proteinExistence type="predicted"/>
<dbReference type="InterPro" id="IPR036388">
    <property type="entry name" value="WH-like_DNA-bd_sf"/>
</dbReference>
<name>A0A1I4Q4Y2_9HYPH</name>
<comment type="caution">
    <text evidence="5">The sequence shown here is derived from an EMBL/GenBank/DDBJ whole genome shotgun (WGS) entry which is preliminary data.</text>
</comment>
<dbReference type="InterPro" id="IPR002577">
    <property type="entry name" value="HTH_HxlR"/>
</dbReference>
<gene>
    <name evidence="5" type="ORF">CXZ10_06275</name>
</gene>
<keyword evidence="2" id="KW-0238">DNA-binding</keyword>
<sequence length="120" mass="13669">MNRLSPLPIERALQIIGGRWKLFIVFHLLAGAQRPGRLERLIPGISQKVLLQQLKDLEEHGLVSKTIYAETPVRVEYELTPLGKTLGPVIEMLHRWGIEQSRVTGDMDKLKLCHPQSQID</sequence>
<dbReference type="GO" id="GO:0003677">
    <property type="term" value="F:DNA binding"/>
    <property type="evidence" value="ECO:0007669"/>
    <property type="project" value="UniProtKB-KW"/>
</dbReference>
<protein>
    <submittedName>
        <fullName evidence="5">Transcriptional regulator</fullName>
    </submittedName>
</protein>
<evidence type="ECO:0000256" key="2">
    <source>
        <dbReference type="ARBA" id="ARBA00023125"/>
    </source>
</evidence>
<dbReference type="PANTHER" id="PTHR33204:SF29">
    <property type="entry name" value="TRANSCRIPTIONAL REGULATOR"/>
    <property type="match status" value="1"/>
</dbReference>
<feature type="domain" description="HTH hxlR-type" evidence="4">
    <location>
        <begin position="7"/>
        <end position="105"/>
    </location>
</feature>
<dbReference type="PROSITE" id="PS51118">
    <property type="entry name" value="HTH_HXLR"/>
    <property type="match status" value="1"/>
</dbReference>
<keyword evidence="3" id="KW-0804">Transcription</keyword>
<dbReference type="SUPFAM" id="SSF46785">
    <property type="entry name" value="Winged helix' DNA-binding domain"/>
    <property type="match status" value="1"/>
</dbReference>
<evidence type="ECO:0000313" key="5">
    <source>
        <dbReference type="EMBL" id="PKR90944.1"/>
    </source>
</evidence>
<evidence type="ECO:0000313" key="6">
    <source>
        <dbReference type="Proteomes" id="UP000233491"/>
    </source>
</evidence>
<evidence type="ECO:0000256" key="3">
    <source>
        <dbReference type="ARBA" id="ARBA00023163"/>
    </source>
</evidence>
<keyword evidence="6" id="KW-1185">Reference proteome</keyword>